<dbReference type="PANTHER" id="PTHR11506:SF40">
    <property type="entry name" value="LYSOSOME-ASSOCIATED MEMBRANE GLYCOPROTEIN 5"/>
    <property type="match status" value="1"/>
</dbReference>
<evidence type="ECO:0000256" key="9">
    <source>
        <dbReference type="SAM" id="MobiDB-lite"/>
    </source>
</evidence>
<comment type="subcellular location">
    <subcellularLocation>
        <location evidence="1">Endosome membrane</location>
        <topology evidence="1">Single-pass type I membrane protein</topology>
    </subcellularLocation>
    <subcellularLocation>
        <location evidence="8">Membrane</location>
        <topology evidence="8">Single-pass type I membrane protein</topology>
    </subcellularLocation>
</comment>
<comment type="caution">
    <text evidence="8">Lacks conserved residue(s) required for the propagation of feature annotation.</text>
</comment>
<organism evidence="13 14">
    <name type="scientific">Bemisia tabaci</name>
    <name type="common">Sweetpotato whitefly</name>
    <name type="synonym">Aleurodes tabaci</name>
    <dbReference type="NCBI Taxonomy" id="7038"/>
    <lineage>
        <taxon>Eukaryota</taxon>
        <taxon>Metazoa</taxon>
        <taxon>Ecdysozoa</taxon>
        <taxon>Arthropoda</taxon>
        <taxon>Hexapoda</taxon>
        <taxon>Insecta</taxon>
        <taxon>Pterygota</taxon>
        <taxon>Neoptera</taxon>
        <taxon>Paraneoptera</taxon>
        <taxon>Hemiptera</taxon>
        <taxon>Sternorrhyncha</taxon>
        <taxon>Aleyrodoidea</taxon>
        <taxon>Aleyrodidae</taxon>
        <taxon>Aleyrodinae</taxon>
        <taxon>Bemisia</taxon>
    </lineage>
</organism>
<keyword evidence="6 8" id="KW-0472">Membrane</keyword>
<keyword evidence="14" id="KW-1185">Reference proteome</keyword>
<dbReference type="AlphaFoldDB" id="A0A9N9ZZR7"/>
<evidence type="ECO:0000256" key="11">
    <source>
        <dbReference type="SAM" id="SignalP"/>
    </source>
</evidence>
<proteinExistence type="inferred from homology"/>
<dbReference type="OrthoDB" id="6248302at2759"/>
<accession>A0A9N9ZZR7</accession>
<dbReference type="PROSITE" id="PS51407">
    <property type="entry name" value="LAMP_3"/>
    <property type="match status" value="1"/>
</dbReference>
<sequence length="318" mass="35720">MAPIHLSLGLFIATACISIGHGLNITKVKMRSTTTTTTEYPITEDQIKDDVQPTPKFQLNVGALKTEAPPTTRRPERKKERPEKTTTTTTTEKPTETFLYRFNNEDGGACILLEVDADITFKYQTTDKVEEESSLYLPEMVSIDGDCSNEDEAKLVLRWDTFVFSFYFAKTPGGEHWFVGTMELRFNTSDRHFKRIKIPPRTVLLSTPRSHSSLLFPTPVGKSFTCNHDIEVALSSESQKDISASVLLRAFRIQPFIFKNDEFGPPHQCPAIGAGTYRSETAPLVVGSLLAGTTLCTIAGYSIYRYFVIKKVEYDTME</sequence>
<evidence type="ECO:0000313" key="13">
    <source>
        <dbReference type="EMBL" id="CAH0381040.1"/>
    </source>
</evidence>
<evidence type="ECO:0000256" key="8">
    <source>
        <dbReference type="PROSITE-ProRule" id="PRU00740"/>
    </source>
</evidence>
<keyword evidence="7" id="KW-0325">Glycoprotein</keyword>
<feature type="compositionally biased region" description="Basic and acidic residues" evidence="9">
    <location>
        <begin position="73"/>
        <end position="84"/>
    </location>
</feature>
<evidence type="ECO:0000313" key="14">
    <source>
        <dbReference type="Proteomes" id="UP001152759"/>
    </source>
</evidence>
<dbReference type="GO" id="GO:0031902">
    <property type="term" value="C:late endosome membrane"/>
    <property type="evidence" value="ECO:0007669"/>
    <property type="project" value="TreeGrafter"/>
</dbReference>
<evidence type="ECO:0000256" key="3">
    <source>
        <dbReference type="ARBA" id="ARBA00022729"/>
    </source>
</evidence>
<feature type="region of interest" description="Disordered" evidence="9">
    <location>
        <begin position="62"/>
        <end position="92"/>
    </location>
</feature>
<keyword evidence="3 11" id="KW-0732">Signal</keyword>
<name>A0A9N9ZZR7_BEMTA</name>
<evidence type="ECO:0000256" key="1">
    <source>
        <dbReference type="ARBA" id="ARBA00004530"/>
    </source>
</evidence>
<evidence type="ECO:0000256" key="5">
    <source>
        <dbReference type="ARBA" id="ARBA00022989"/>
    </source>
</evidence>
<feature type="domain" description="Lysosome-associated membrane glycoprotein 2-like luminal" evidence="12">
    <location>
        <begin position="97"/>
        <end position="251"/>
    </location>
</feature>
<evidence type="ECO:0000256" key="6">
    <source>
        <dbReference type="ARBA" id="ARBA00023136"/>
    </source>
</evidence>
<dbReference type="InterPro" id="IPR048528">
    <property type="entry name" value="Lamp2-like_luminal"/>
</dbReference>
<evidence type="ECO:0000256" key="4">
    <source>
        <dbReference type="ARBA" id="ARBA00022753"/>
    </source>
</evidence>
<reference evidence="13" key="1">
    <citation type="submission" date="2021-12" db="EMBL/GenBank/DDBJ databases">
        <authorList>
            <person name="King R."/>
        </authorList>
    </citation>
    <scope>NUCLEOTIDE SEQUENCE</scope>
</reference>
<dbReference type="EMBL" id="OU963862">
    <property type="protein sequence ID" value="CAH0381040.1"/>
    <property type="molecule type" value="Genomic_DNA"/>
</dbReference>
<dbReference type="Gene3D" id="2.40.160.110">
    <property type="match status" value="1"/>
</dbReference>
<comment type="similarity">
    <text evidence="8">Belongs to the LAMP family.</text>
</comment>
<dbReference type="GO" id="GO:0072594">
    <property type="term" value="P:establishment of protein localization to organelle"/>
    <property type="evidence" value="ECO:0007669"/>
    <property type="project" value="TreeGrafter"/>
</dbReference>
<keyword evidence="2 8" id="KW-0812">Transmembrane</keyword>
<evidence type="ECO:0000256" key="2">
    <source>
        <dbReference type="ARBA" id="ARBA00022692"/>
    </source>
</evidence>
<feature type="signal peptide" evidence="11">
    <location>
        <begin position="1"/>
        <end position="22"/>
    </location>
</feature>
<dbReference type="PANTHER" id="PTHR11506">
    <property type="entry name" value="LYSOSOME-ASSOCIATED MEMBRANE GLYCOPROTEIN"/>
    <property type="match status" value="1"/>
</dbReference>
<dbReference type="Proteomes" id="UP001152759">
    <property type="component" value="Chromosome 1"/>
</dbReference>
<gene>
    <name evidence="13" type="ORF">BEMITA_LOCUS732</name>
</gene>
<keyword evidence="4" id="KW-0967">Endosome</keyword>
<feature type="chain" id="PRO_5040197315" description="Lysosome-associated membrane glycoprotein 2-like luminal domain-containing protein" evidence="11">
    <location>
        <begin position="23"/>
        <end position="318"/>
    </location>
</feature>
<keyword evidence="5 10" id="KW-1133">Transmembrane helix</keyword>
<dbReference type="KEGG" id="btab:109041171"/>
<dbReference type="GO" id="GO:0005765">
    <property type="term" value="C:lysosomal membrane"/>
    <property type="evidence" value="ECO:0007669"/>
    <property type="project" value="TreeGrafter"/>
</dbReference>
<evidence type="ECO:0000256" key="10">
    <source>
        <dbReference type="SAM" id="Phobius"/>
    </source>
</evidence>
<evidence type="ECO:0000256" key="7">
    <source>
        <dbReference type="ARBA" id="ARBA00023180"/>
    </source>
</evidence>
<protein>
    <recommendedName>
        <fullName evidence="12">Lysosome-associated membrane glycoprotein 2-like luminal domain-containing protein</fullName>
    </recommendedName>
</protein>
<evidence type="ECO:0000259" key="12">
    <source>
        <dbReference type="Pfam" id="PF01299"/>
    </source>
</evidence>
<dbReference type="Pfam" id="PF01299">
    <property type="entry name" value="Lamp2-like_luminal"/>
    <property type="match status" value="1"/>
</dbReference>
<feature type="transmembrane region" description="Helical" evidence="10">
    <location>
        <begin position="284"/>
        <end position="304"/>
    </location>
</feature>
<dbReference type="GO" id="GO:0005886">
    <property type="term" value="C:plasma membrane"/>
    <property type="evidence" value="ECO:0007669"/>
    <property type="project" value="TreeGrafter"/>
</dbReference>
<dbReference type="InterPro" id="IPR002000">
    <property type="entry name" value="Lysosome-assoc_membr_glycop"/>
</dbReference>